<dbReference type="AlphaFoldDB" id="A0A844ZMK0"/>
<dbReference type="EMBL" id="WTYY01000005">
    <property type="protein sequence ID" value="MXO89065.1"/>
    <property type="molecule type" value="Genomic_DNA"/>
</dbReference>
<feature type="transmembrane region" description="Helical" evidence="1">
    <location>
        <begin position="21"/>
        <end position="41"/>
    </location>
</feature>
<keyword evidence="1" id="KW-0812">Transmembrane</keyword>
<sequence length="683" mass="68898">MSTIRFLRLGYKRLLRDVSGGVTTIATLALPVVIGAAGLAFDLNRGYQTREINQRAADMAALAAAMAYSTAGNEAVLTPTARDIALANGVSAASVSAQLVSDFPNAGDQSVRVTITRALPFSLASVLGFSGTFDVSAGSLASLSSSVNYAAPCYLALDGGNAAISVTGGASIDAPTCSIAAIGTVENKGQLIRGADIISGGGDITVNYGTLDANTLRFAGVFSKPAWNNNVPPVEDRINEATPLADPWANDPALISAYGLLGNYSAPATIPMPTISGGSDFKIKQNGASNNVKPYQQSNSSVYVFPAGTYNIAELNIAGGMNVSFANGSRINVSGNVVIGGGSTVNFGNSDVVVKGNFGSGSTGVTIGAGTLWIGGSAKFEGTNTKGNGDVFIVGDVNFWGGSRMTMGAGQHLFGGNVDVGGGADVLLGAGNFQATNGLNMSGDSELALGAGNVVIGPGNGGNAIKMMGSARFFMGNGAFSANGDIDTAGGTRLVFGVTGNHYINGDLNPKGSVLFGRGRYTVNGDFENGTGGTTWPYYSDLTGQTYGNVVEGQSGSGFDMVGIEVTFILNGVIKLAGGAKTKLEAPFYNVTGAQISELLVSSESANDANWTGGSVNAFAGTIHFPNAQVKMAGGNSTAGNGKCMTLIADTIRVNGGAATGTACNRMDPNAGGGGSASIRLVG</sequence>
<keyword evidence="1" id="KW-0472">Membrane</keyword>
<keyword evidence="1" id="KW-1133">Transmembrane helix</keyword>
<evidence type="ECO:0000259" key="2">
    <source>
        <dbReference type="Pfam" id="PF13400"/>
    </source>
</evidence>
<feature type="domain" description="Putative Flp pilus-assembly TadG-like N-terminal" evidence="2">
    <location>
        <begin position="21"/>
        <end position="67"/>
    </location>
</feature>
<accession>A0A844ZMK0</accession>
<dbReference type="OrthoDB" id="7418122at2"/>
<proteinExistence type="predicted"/>
<gene>
    <name evidence="3" type="ORF">GRI32_09970</name>
</gene>
<evidence type="ECO:0000313" key="4">
    <source>
        <dbReference type="Proteomes" id="UP000435243"/>
    </source>
</evidence>
<organism evidence="3 4">
    <name type="scientific">Alteraurantiacibacter aestuarii</name>
    <dbReference type="NCBI Taxonomy" id="650004"/>
    <lineage>
        <taxon>Bacteria</taxon>
        <taxon>Pseudomonadati</taxon>
        <taxon>Pseudomonadota</taxon>
        <taxon>Alphaproteobacteria</taxon>
        <taxon>Sphingomonadales</taxon>
        <taxon>Erythrobacteraceae</taxon>
        <taxon>Alteraurantiacibacter</taxon>
    </lineage>
</organism>
<comment type="caution">
    <text evidence="3">The sequence shown here is derived from an EMBL/GenBank/DDBJ whole genome shotgun (WGS) entry which is preliminary data.</text>
</comment>
<dbReference type="Proteomes" id="UP000435243">
    <property type="component" value="Unassembled WGS sequence"/>
</dbReference>
<evidence type="ECO:0000313" key="3">
    <source>
        <dbReference type="EMBL" id="MXO89065.1"/>
    </source>
</evidence>
<dbReference type="InterPro" id="IPR028087">
    <property type="entry name" value="Tad_N"/>
</dbReference>
<name>A0A844ZMK0_9SPHN</name>
<keyword evidence="4" id="KW-1185">Reference proteome</keyword>
<dbReference type="RefSeq" id="WP_160591821.1">
    <property type="nucleotide sequence ID" value="NZ_BAAAFP010000001.1"/>
</dbReference>
<evidence type="ECO:0000256" key="1">
    <source>
        <dbReference type="SAM" id="Phobius"/>
    </source>
</evidence>
<dbReference type="Pfam" id="PF13400">
    <property type="entry name" value="Tad"/>
    <property type="match status" value="1"/>
</dbReference>
<reference evidence="3 4" key="1">
    <citation type="submission" date="2019-12" db="EMBL/GenBank/DDBJ databases">
        <title>Genomic-based taxomic classification of the family Erythrobacteraceae.</title>
        <authorList>
            <person name="Xu L."/>
        </authorList>
    </citation>
    <scope>NUCLEOTIDE SEQUENCE [LARGE SCALE GENOMIC DNA]</scope>
    <source>
        <strain evidence="3 4">JCM 16339</strain>
    </source>
</reference>
<protein>
    <recommendedName>
        <fullName evidence="2">Putative Flp pilus-assembly TadG-like N-terminal domain-containing protein</fullName>
    </recommendedName>
</protein>